<evidence type="ECO:0000313" key="1">
    <source>
        <dbReference type="EMBL" id="QKR00372.1"/>
    </source>
</evidence>
<dbReference type="EMBL" id="CP049074">
    <property type="protein sequence ID" value="QKR00372.1"/>
    <property type="molecule type" value="Genomic_DNA"/>
</dbReference>
<dbReference type="AlphaFoldDB" id="A0A6N0NUG7"/>
<proteinExistence type="predicted"/>
<dbReference type="RefSeq" id="WP_174631301.1">
    <property type="nucleotide sequence ID" value="NZ_CP049074.1"/>
</dbReference>
<evidence type="ECO:0000313" key="2">
    <source>
        <dbReference type="Proteomes" id="UP000509301"/>
    </source>
</evidence>
<dbReference type="Proteomes" id="UP000509301">
    <property type="component" value="Chromosome"/>
</dbReference>
<reference evidence="1 2" key="1">
    <citation type="submission" date="2020-02" db="EMBL/GenBank/DDBJ databases">
        <title>Comparative genome analysis reveals the metabolism and evolution of the thermophilic archaeal genus Metallosphaera.</title>
        <authorList>
            <person name="Jiang C."/>
        </authorList>
    </citation>
    <scope>NUCLEOTIDE SEQUENCE [LARGE SCALE GENOMIC DNA]</scope>
    <source>
        <strain evidence="1 2">Ric-A</strain>
    </source>
</reference>
<sequence>MDFIELAIKAGIDREKSISVYRRLNGGYYMSIYYARTPIMYKIADWPQQYLRAKKHFPLLSQRHYNEAVNLLVTLDVVSILGASSVILNKPLQVQMVREEVENVFKIIKEDSLNSSIHSYPEKEDIKITQDFFPFISDLVRKREEDSKRDLTDALNDMAYESETMLEMKRTTPWAKTVTRSDSLKALGLSGKMDNFLIEKELEILILAAERTKCLDKVLTEMGIMEGLKLIKEKGQGIDPELSAEITRIKEIIASVSNYI</sequence>
<keyword evidence="2" id="KW-1185">Reference proteome</keyword>
<dbReference type="OrthoDB" id="35796at2157"/>
<name>A0A6N0NUG7_9CREN</name>
<gene>
    <name evidence="1" type="ORF">GWK48_08300</name>
</gene>
<protein>
    <submittedName>
        <fullName evidence="1">Uncharacterized protein</fullName>
    </submittedName>
</protein>
<accession>A0A6N0NUG7</accession>
<dbReference type="GeneID" id="55641939"/>
<organism evidence="1 2">
    <name type="scientific">Metallosphaera tengchongensis</name>
    <dbReference type="NCBI Taxonomy" id="1532350"/>
    <lineage>
        <taxon>Archaea</taxon>
        <taxon>Thermoproteota</taxon>
        <taxon>Thermoprotei</taxon>
        <taxon>Sulfolobales</taxon>
        <taxon>Sulfolobaceae</taxon>
        <taxon>Metallosphaera</taxon>
    </lineage>
</organism>
<dbReference type="KEGG" id="mten:GWK48_08300"/>